<accession>A0A4S3JVA2</accession>
<proteinExistence type="predicted"/>
<evidence type="ECO:0000313" key="3">
    <source>
        <dbReference type="Proteomes" id="UP000308092"/>
    </source>
</evidence>
<dbReference type="PANTHER" id="PTHR38115">
    <property type="entry name" value="LIPOCALIN-LIKE DOMAIN-CONTAINING PROTEIN"/>
    <property type="match status" value="1"/>
</dbReference>
<dbReference type="VEuPathDB" id="FungiDB:EYZ11_001153"/>
<dbReference type="OrthoDB" id="425354at2759"/>
<comment type="caution">
    <text evidence="2">The sequence shown here is derived from an EMBL/GenBank/DDBJ whole genome shotgun (WGS) entry which is preliminary data.</text>
</comment>
<dbReference type="EMBL" id="SOSA01000020">
    <property type="protein sequence ID" value="THC99341.1"/>
    <property type="molecule type" value="Genomic_DNA"/>
</dbReference>
<dbReference type="AlphaFoldDB" id="A0A4S3JVA2"/>
<sequence>MAAPADITIKNLSGEWTMDKTISNPTEPILALQGMGFLTRKALNLATITLHVHQYPDAEDSKVRHLDIDQIVTGGIKGTSERRITDWTKREHEDHIFGKVVGQSRFLRGIAGADGKVRPNVDFQTETTDEKVKKFLRGEILVDGSETEGFLVEEQGEEYGEGQGLWLQNFVRNEESGWTAEQIWGFETVNGQRYYTRRVVVAKGDKVEMARFVYTFIKARE</sequence>
<gene>
    <name evidence="1" type="ORF">ATNIH1004_002577</name>
    <name evidence="2" type="ORF">EYZ11_001153</name>
</gene>
<dbReference type="Proteomes" id="UP000324241">
    <property type="component" value="Unassembled WGS sequence"/>
</dbReference>
<reference evidence="2 3" key="1">
    <citation type="submission" date="2019-03" db="EMBL/GenBank/DDBJ databases">
        <title>The genome sequence of a newly discovered highly antifungal drug resistant Aspergillus species, Aspergillus tanneri NIH 1004.</title>
        <authorList>
            <person name="Mounaud S."/>
            <person name="Singh I."/>
            <person name="Joardar V."/>
            <person name="Pakala S."/>
            <person name="Pakala S."/>
            <person name="Venepally P."/>
            <person name="Hoover J."/>
            <person name="Nierman W."/>
            <person name="Chung J."/>
            <person name="Losada L."/>
        </authorList>
    </citation>
    <scope>NUCLEOTIDE SEQUENCE [LARGE SCALE GENOMIC DNA]</scope>
    <source>
        <strain evidence="2 3">NIH1004</strain>
    </source>
</reference>
<dbReference type="PANTHER" id="PTHR38115:SF1">
    <property type="entry name" value="LIPOCALIN-LIKE DOMAIN-CONTAINING PROTEIN"/>
    <property type="match status" value="1"/>
</dbReference>
<dbReference type="RefSeq" id="XP_033429259.1">
    <property type="nucleotide sequence ID" value="XM_033567264.1"/>
</dbReference>
<protein>
    <submittedName>
        <fullName evidence="2">Uncharacterized protein</fullName>
    </submittedName>
</protein>
<organism evidence="2 3">
    <name type="scientific">Aspergillus tanneri</name>
    <dbReference type="NCBI Taxonomy" id="1220188"/>
    <lineage>
        <taxon>Eukaryota</taxon>
        <taxon>Fungi</taxon>
        <taxon>Dikarya</taxon>
        <taxon>Ascomycota</taxon>
        <taxon>Pezizomycotina</taxon>
        <taxon>Eurotiomycetes</taxon>
        <taxon>Eurotiomycetidae</taxon>
        <taxon>Eurotiales</taxon>
        <taxon>Aspergillaceae</taxon>
        <taxon>Aspergillus</taxon>
        <taxon>Aspergillus subgen. Circumdati</taxon>
    </lineage>
</organism>
<evidence type="ECO:0000313" key="2">
    <source>
        <dbReference type="EMBL" id="THC99341.1"/>
    </source>
</evidence>
<evidence type="ECO:0000313" key="4">
    <source>
        <dbReference type="Proteomes" id="UP000324241"/>
    </source>
</evidence>
<keyword evidence="3" id="KW-1185">Reference proteome</keyword>
<reference evidence="1 4" key="2">
    <citation type="submission" date="2019-08" db="EMBL/GenBank/DDBJ databases">
        <title>The genome sequence of a newly discovered highly antifungal drug resistant Aspergillus species, Aspergillus tanneri NIH 1004.</title>
        <authorList>
            <person name="Mounaud S."/>
            <person name="Singh I."/>
            <person name="Joardar V."/>
            <person name="Pakala S."/>
            <person name="Pakala S."/>
            <person name="Venepally P."/>
            <person name="Chung J.K."/>
            <person name="Losada L."/>
            <person name="Nierman W.C."/>
        </authorList>
    </citation>
    <scope>NUCLEOTIDE SEQUENCE [LARGE SCALE GENOMIC DNA]</scope>
    <source>
        <strain evidence="1 4">NIH1004</strain>
    </source>
</reference>
<dbReference type="EMBL" id="QUQM01000001">
    <property type="protein sequence ID" value="KAA8649898.1"/>
    <property type="molecule type" value="Genomic_DNA"/>
</dbReference>
<dbReference type="Proteomes" id="UP000308092">
    <property type="component" value="Unassembled WGS sequence"/>
</dbReference>
<name>A0A4S3JVA2_9EURO</name>
<dbReference type="GeneID" id="54325279"/>
<dbReference type="InterPro" id="IPR053037">
    <property type="entry name" value="Pericyclase_pydY-like"/>
</dbReference>
<evidence type="ECO:0000313" key="1">
    <source>
        <dbReference type="EMBL" id="KAA8649898.1"/>
    </source>
</evidence>